<dbReference type="KEGG" id="gak:X907_2062"/>
<dbReference type="EMBL" id="CP018911">
    <property type="protein sequence ID" value="AZU04585.1"/>
    <property type="molecule type" value="Genomic_DNA"/>
</dbReference>
<reference evidence="1 2" key="1">
    <citation type="submission" date="2016-12" db="EMBL/GenBank/DDBJ databases">
        <title>The genome of dimorphic prosthecate Glycocaulis alkaliphilus 6b-8t, isolated from crude oil dictates its adaptability in petroleum environments.</title>
        <authorList>
            <person name="Wu X.-L."/>
            <person name="Geng S."/>
        </authorList>
    </citation>
    <scope>NUCLEOTIDE SEQUENCE [LARGE SCALE GENOMIC DNA]</scope>
    <source>
        <strain evidence="1 2">6B-8</strain>
    </source>
</reference>
<organism evidence="1 2">
    <name type="scientific">Glycocaulis alkaliphilus</name>
    <dbReference type="NCBI Taxonomy" id="1434191"/>
    <lineage>
        <taxon>Bacteria</taxon>
        <taxon>Pseudomonadati</taxon>
        <taxon>Pseudomonadota</taxon>
        <taxon>Alphaproteobacteria</taxon>
        <taxon>Maricaulales</taxon>
        <taxon>Maricaulaceae</taxon>
        <taxon>Glycocaulis</taxon>
    </lineage>
</organism>
<name>A0A3T0EAU5_9PROT</name>
<accession>A0A3T0EAU5</accession>
<dbReference type="Proteomes" id="UP000286954">
    <property type="component" value="Chromosome"/>
</dbReference>
<proteinExistence type="predicted"/>
<protein>
    <submittedName>
        <fullName evidence="1">Uncharacterized protein</fullName>
    </submittedName>
</protein>
<sequence length="458" mass="49634">MTLDPGFSILATSMTTLTPAKIAQLRALMSALPAALSARIVEAAGAGDEAMGQLLHACTRKAEVYARERFFSPVAPLSLDPALARPSLAHIPPAMLATVWGWLDETLAPDITSDMKARCANPLLPPDDRAEDGLRADASRRILATIDELRDDPRATKQLRHRLGVSDFRAVRDLATILRTAPVLRAAMAGIPEEVSELSEELAQTLRDQYDEACAADPDAGVWFLYLVMARLTRPWAILRVFEKIVRRDDDFLLSRTDVSTIGDALLEDAAYYVSGFAEIPASIEAAREMAAALTQFATVTVGMSREIGIRKDGGWGRQILALRQRASAQMEAIHAAALTQLDKTVPDPHKPLPARLKLSGEALASAATRMEVFCTFLRLTRDDASRAAVGGAHAGVLDRIGQRFDMVSEMLLAQMRNTPGDSDLTERAAVIARLMTAMGQQDIASVFLRRAAAARAA</sequence>
<evidence type="ECO:0000313" key="2">
    <source>
        <dbReference type="Proteomes" id="UP000286954"/>
    </source>
</evidence>
<evidence type="ECO:0000313" key="1">
    <source>
        <dbReference type="EMBL" id="AZU04585.1"/>
    </source>
</evidence>
<keyword evidence="2" id="KW-1185">Reference proteome</keyword>
<gene>
    <name evidence="1" type="ORF">X907_2062</name>
</gene>
<dbReference type="AlphaFoldDB" id="A0A3T0EAU5"/>